<dbReference type="InterPro" id="IPR029033">
    <property type="entry name" value="His_PPase_superfam"/>
</dbReference>
<dbReference type="STRING" id="211460.YH63_16710"/>
<dbReference type="InterPro" id="IPR013078">
    <property type="entry name" value="His_Pase_superF_clade-1"/>
</dbReference>
<sequence>MPSPTVYFVRHGQTEWNAAGRFQGTQDIPLNDLGKSQAIRSGELLVDILAGDSHIPAKMPFVSSPLGRARNTMELLRGALGVPPHDYELDDRLREIGYGHWEGSTLPQMELSHPEVFAERQIDKWGVPPPGGESYASVTIRMRDWYDSLIQDTVTVSHGGSMRALLVALDVETPVGASDLMVEQGVVYVFADGQVTKHS</sequence>
<protein>
    <submittedName>
        <fullName evidence="3">Histidine phosphatase family protein</fullName>
    </submittedName>
</protein>
<dbReference type="PANTHER" id="PTHR48100">
    <property type="entry name" value="BROAD-SPECIFICITY PHOSPHATASE YOR283W-RELATED"/>
    <property type="match status" value="1"/>
</dbReference>
<feature type="binding site" evidence="2">
    <location>
        <begin position="95"/>
        <end position="98"/>
    </location>
    <ligand>
        <name>substrate</name>
    </ligand>
</feature>
<dbReference type="Proteomes" id="UP000034832">
    <property type="component" value="Unassembled WGS sequence"/>
</dbReference>
<feature type="active site" description="Proton donor/acceptor" evidence="1">
    <location>
        <position position="95"/>
    </location>
</feature>
<accession>A0A4U6BJF3</accession>
<evidence type="ECO:0000256" key="1">
    <source>
        <dbReference type="PIRSR" id="PIRSR613078-1"/>
    </source>
</evidence>
<evidence type="ECO:0000256" key="2">
    <source>
        <dbReference type="PIRSR" id="PIRSR613078-2"/>
    </source>
</evidence>
<evidence type="ECO:0000313" key="3">
    <source>
        <dbReference type="EMBL" id="TKT70310.1"/>
    </source>
</evidence>
<dbReference type="InterPro" id="IPR050275">
    <property type="entry name" value="PGM_Phosphatase"/>
</dbReference>
<feature type="active site" description="Tele-phosphohistidine intermediate" evidence="1">
    <location>
        <position position="11"/>
    </location>
</feature>
<dbReference type="SUPFAM" id="SSF53254">
    <property type="entry name" value="Phosphoglycerate mutase-like"/>
    <property type="match status" value="1"/>
</dbReference>
<dbReference type="GO" id="GO:0005737">
    <property type="term" value="C:cytoplasm"/>
    <property type="evidence" value="ECO:0007669"/>
    <property type="project" value="TreeGrafter"/>
</dbReference>
<organism evidence="3 4">
    <name type="scientific">Afipia massiliensis</name>
    <dbReference type="NCBI Taxonomy" id="211460"/>
    <lineage>
        <taxon>Bacteria</taxon>
        <taxon>Pseudomonadati</taxon>
        <taxon>Pseudomonadota</taxon>
        <taxon>Alphaproteobacteria</taxon>
        <taxon>Hyphomicrobiales</taxon>
        <taxon>Nitrobacteraceae</taxon>
        <taxon>Afipia</taxon>
    </lineage>
</organism>
<feature type="binding site" evidence="2">
    <location>
        <begin position="10"/>
        <end position="17"/>
    </location>
    <ligand>
        <name>substrate</name>
    </ligand>
</feature>
<proteinExistence type="predicted"/>
<dbReference type="CDD" id="cd07067">
    <property type="entry name" value="HP_PGM_like"/>
    <property type="match status" value="1"/>
</dbReference>
<dbReference type="RefSeq" id="WP_046829027.1">
    <property type="nucleotide sequence ID" value="NZ_LBIA02000001.1"/>
</dbReference>
<dbReference type="PANTHER" id="PTHR48100:SF59">
    <property type="entry name" value="ADENOSYLCOBALAMIN_ALPHA-RIBAZOLE PHOSPHATASE"/>
    <property type="match status" value="1"/>
</dbReference>
<keyword evidence="4" id="KW-1185">Reference proteome</keyword>
<evidence type="ECO:0000313" key="4">
    <source>
        <dbReference type="Proteomes" id="UP000034832"/>
    </source>
</evidence>
<feature type="binding site" evidence="2">
    <location>
        <position position="68"/>
    </location>
    <ligand>
        <name>substrate</name>
    </ligand>
</feature>
<comment type="caution">
    <text evidence="3">The sequence shown here is derived from an EMBL/GenBank/DDBJ whole genome shotgun (WGS) entry which is preliminary data.</text>
</comment>
<dbReference type="Gene3D" id="3.40.50.1240">
    <property type="entry name" value="Phosphoglycerate mutase-like"/>
    <property type="match status" value="1"/>
</dbReference>
<reference evidence="3" key="1">
    <citation type="submission" date="2019-04" db="EMBL/GenBank/DDBJ databases">
        <title>Whole genome sequencing of cave bacteria.</title>
        <authorList>
            <person name="Gan H.M."/>
            <person name="Barton H."/>
            <person name="Savka M.A."/>
        </authorList>
    </citation>
    <scope>NUCLEOTIDE SEQUENCE [LARGE SCALE GENOMIC DNA]</scope>
    <source>
        <strain evidence="3">LC387</strain>
    </source>
</reference>
<dbReference type="AlphaFoldDB" id="A0A4U6BJF3"/>
<dbReference type="Pfam" id="PF00300">
    <property type="entry name" value="His_Phos_1"/>
    <property type="match status" value="1"/>
</dbReference>
<dbReference type="OrthoDB" id="9781415at2"/>
<dbReference type="EMBL" id="LBIA02000001">
    <property type="protein sequence ID" value="TKT70310.1"/>
    <property type="molecule type" value="Genomic_DNA"/>
</dbReference>
<gene>
    <name evidence="3" type="ORF">YH63_002165</name>
</gene>
<dbReference type="GO" id="GO:0016791">
    <property type="term" value="F:phosphatase activity"/>
    <property type="evidence" value="ECO:0007669"/>
    <property type="project" value="TreeGrafter"/>
</dbReference>
<name>A0A4U6BJF3_9BRAD</name>
<dbReference type="SMART" id="SM00855">
    <property type="entry name" value="PGAM"/>
    <property type="match status" value="1"/>
</dbReference>